<dbReference type="Pfam" id="PF00743">
    <property type="entry name" value="FMO-like"/>
    <property type="match status" value="3"/>
</dbReference>
<organism evidence="9 10">
    <name type="scientific">Biomphalaria glabrata</name>
    <name type="common">Bloodfluke planorb</name>
    <name type="synonym">Freshwater snail</name>
    <dbReference type="NCBI Taxonomy" id="6526"/>
    <lineage>
        <taxon>Eukaryota</taxon>
        <taxon>Metazoa</taxon>
        <taxon>Spiralia</taxon>
        <taxon>Lophotrochozoa</taxon>
        <taxon>Mollusca</taxon>
        <taxon>Gastropoda</taxon>
        <taxon>Heterobranchia</taxon>
        <taxon>Euthyneura</taxon>
        <taxon>Panpulmonata</taxon>
        <taxon>Hygrophila</taxon>
        <taxon>Lymnaeoidea</taxon>
        <taxon>Planorbidae</taxon>
        <taxon>Biomphalaria</taxon>
    </lineage>
</organism>
<dbReference type="OrthoDB" id="6067346at2759"/>
<dbReference type="EC" id="1.-.-.-" evidence="7"/>
<evidence type="ECO:0000313" key="10">
    <source>
        <dbReference type="Proteomes" id="UP000076420"/>
    </source>
</evidence>
<dbReference type="GO" id="GO:0005789">
    <property type="term" value="C:endoplasmic reticulum membrane"/>
    <property type="evidence" value="ECO:0007669"/>
    <property type="project" value="UniProtKB-SubCell"/>
</dbReference>
<dbReference type="SUPFAM" id="SSF51905">
    <property type="entry name" value="FAD/NAD(P)-binding domain"/>
    <property type="match status" value="1"/>
</dbReference>
<keyword evidence="8" id="KW-1133">Transmembrane helix</keyword>
<dbReference type="GO" id="GO:0050661">
    <property type="term" value="F:NADP binding"/>
    <property type="evidence" value="ECO:0007669"/>
    <property type="project" value="InterPro"/>
</dbReference>
<evidence type="ECO:0000256" key="4">
    <source>
        <dbReference type="ARBA" id="ARBA00022857"/>
    </source>
</evidence>
<dbReference type="PANTHER" id="PTHR23023">
    <property type="entry name" value="DIMETHYLANILINE MONOOXYGENASE"/>
    <property type="match status" value="1"/>
</dbReference>
<dbReference type="Proteomes" id="UP000076420">
    <property type="component" value="Unassembled WGS sequence"/>
</dbReference>
<comment type="similarity">
    <text evidence="1 6 7">Belongs to the FMO family.</text>
</comment>
<reference evidence="9" key="1">
    <citation type="submission" date="2020-05" db="UniProtKB">
        <authorList>
            <consortium name="EnsemblMetazoa"/>
        </authorList>
    </citation>
    <scope>IDENTIFICATION</scope>
    <source>
        <strain evidence="9">BB02</strain>
    </source>
</reference>
<comment type="subcellular location">
    <subcellularLocation>
        <location evidence="6">Endoplasmic reticulum membrane</location>
    </subcellularLocation>
</comment>
<dbReference type="InterPro" id="IPR020946">
    <property type="entry name" value="Flavin_mOase-like"/>
</dbReference>
<dbReference type="Gene3D" id="3.50.50.60">
    <property type="entry name" value="FAD/NAD(P)-binding domain"/>
    <property type="match status" value="3"/>
</dbReference>
<dbReference type="STRING" id="6526.A0A2C9KWF5"/>
<evidence type="ECO:0000256" key="8">
    <source>
        <dbReference type="SAM" id="Phobius"/>
    </source>
</evidence>
<dbReference type="InterPro" id="IPR050346">
    <property type="entry name" value="FMO-like"/>
</dbReference>
<evidence type="ECO:0000256" key="2">
    <source>
        <dbReference type="ARBA" id="ARBA00022630"/>
    </source>
</evidence>
<keyword evidence="5 6" id="KW-0560">Oxidoreductase</keyword>
<feature type="transmembrane region" description="Helical" evidence="8">
    <location>
        <begin position="536"/>
        <end position="553"/>
    </location>
</feature>
<evidence type="ECO:0000256" key="1">
    <source>
        <dbReference type="ARBA" id="ARBA00009183"/>
    </source>
</evidence>
<keyword evidence="6 8" id="KW-0472">Membrane</keyword>
<feature type="transmembrane region" description="Helical" evidence="8">
    <location>
        <begin position="335"/>
        <end position="357"/>
    </location>
</feature>
<dbReference type="KEGG" id="bgt:106065634"/>
<keyword evidence="2 6" id="KW-0285">Flavoprotein</keyword>
<evidence type="ECO:0000256" key="6">
    <source>
        <dbReference type="PIRNR" id="PIRNR000332"/>
    </source>
</evidence>
<dbReference type="EnsemblMetazoa" id="BGLB024347-RA">
    <property type="protein sequence ID" value="BGLB024347-PA"/>
    <property type="gene ID" value="BGLB024347"/>
</dbReference>
<protein>
    <recommendedName>
        <fullName evidence="7">Flavin-containing monooxygenase</fullName>
        <ecNumber evidence="7">1.-.-.-</ecNumber>
    </recommendedName>
</protein>
<comment type="cofactor">
    <cofactor evidence="6 7">
        <name>FAD</name>
        <dbReference type="ChEBI" id="CHEBI:57692"/>
    </cofactor>
</comment>
<evidence type="ECO:0000256" key="3">
    <source>
        <dbReference type="ARBA" id="ARBA00022827"/>
    </source>
</evidence>
<accession>A0A2C9KWF5</accession>
<dbReference type="PIRSF" id="PIRSF000332">
    <property type="entry name" value="FMO"/>
    <property type="match status" value="1"/>
</dbReference>
<dbReference type="GO" id="GO:0004499">
    <property type="term" value="F:N,N-dimethylaniline monooxygenase activity"/>
    <property type="evidence" value="ECO:0007669"/>
    <property type="project" value="UniProtKB-UniRule"/>
</dbReference>
<keyword evidence="4 6" id="KW-0521">NADP</keyword>
<sequence length="570" mass="64987">MAGRVAVIGAGSSGVTAVKCLLEAGFTDVVCYERRDVIGGLWYYKETAAEWKDESCVNRATVINTSKEFMAFSDYPMPDYYPNFCHNADVRDSTGKWEIRIKDHKTGKEFLEVFDFVIVANGHHGTPNLPTFPGQESFQGVTMHSKDFKDVRSVKSSRAVVVGIGNSGGDIAVELSKYTKVFLSTRRGAWILNRLEANGLPWDFYYHSRLLRILLRLLPRSYMNSKRKAILNQRFNHDLYHLTPLHEPDATHPTVNDELPNRIAAGMVKVKPNIKSFSTKGIPRFSFILITSKANPLLVNTKVQISTYVRFMLCLFLYVFVSCCFYFFICSSHDVFISLCFDYHAVFISVYVHSVLCSQDKDVVQVRQNKVELYQYMWLPELPKQTIAFLAVCQPLGAMFPIAEMQSRLAARVFKGEVKLPPPVGMKKDICAKEKAMRRRYIDTQRHTIQVDWLPYMDELATVVGCKPNLFKLLVTDPRLFWRVLTGPGVPYQFRLHGPNSWPGARQAIFTVIDRIEKPFNTRPLPTKKTSKTKRIVLLSLGVAVVGAALLYVKERDIELWKDWSIGVFT</sequence>
<keyword evidence="6 7" id="KW-0503">Monooxygenase</keyword>
<name>A0A2C9KWF5_BIOGL</name>
<dbReference type="PRINTS" id="PR00370">
    <property type="entry name" value="FMOXYGENASE"/>
</dbReference>
<keyword evidence="3 6" id="KW-0274">FAD</keyword>
<evidence type="ECO:0000313" key="9">
    <source>
        <dbReference type="EnsemblMetazoa" id="BGLB024347-PA"/>
    </source>
</evidence>
<feature type="transmembrane region" description="Helical" evidence="8">
    <location>
        <begin position="308"/>
        <end position="329"/>
    </location>
</feature>
<dbReference type="AlphaFoldDB" id="A0A2C9KWF5"/>
<dbReference type="FunFam" id="3.50.50.60:FF:000042">
    <property type="entry name" value="Dimethylaniline monooxygenase [N-oxide-forming]"/>
    <property type="match status" value="1"/>
</dbReference>
<proteinExistence type="inferred from homology"/>
<dbReference type="VEuPathDB" id="VectorBase:BGLB024347"/>
<gene>
    <name evidence="9" type="primary">106065634</name>
</gene>
<dbReference type="InterPro" id="IPR036188">
    <property type="entry name" value="FAD/NAD-bd_sf"/>
</dbReference>
<dbReference type="InterPro" id="IPR000960">
    <property type="entry name" value="Flavin_mOase"/>
</dbReference>
<keyword evidence="6" id="KW-0256">Endoplasmic reticulum</keyword>
<dbReference type="VEuPathDB" id="VectorBase:BGLAX_028316"/>
<evidence type="ECO:0000256" key="5">
    <source>
        <dbReference type="ARBA" id="ARBA00023002"/>
    </source>
</evidence>
<keyword evidence="8" id="KW-0812">Transmembrane</keyword>
<dbReference type="GO" id="GO:0050660">
    <property type="term" value="F:flavin adenine dinucleotide binding"/>
    <property type="evidence" value="ECO:0007669"/>
    <property type="project" value="InterPro"/>
</dbReference>
<evidence type="ECO:0000256" key="7">
    <source>
        <dbReference type="RuleBase" id="RU361177"/>
    </source>
</evidence>